<dbReference type="Proteomes" id="UP000253977">
    <property type="component" value="Unassembled WGS sequence"/>
</dbReference>
<accession>A0A369TQ51</accession>
<dbReference type="OrthoDB" id="8478788at2"/>
<proteinExistence type="predicted"/>
<evidence type="ECO:0008006" key="3">
    <source>
        <dbReference type="Google" id="ProtNLM"/>
    </source>
</evidence>
<keyword evidence="2" id="KW-1185">Reference proteome</keyword>
<comment type="caution">
    <text evidence="1">The sequence shown here is derived from an EMBL/GenBank/DDBJ whole genome shotgun (WGS) entry which is preliminary data.</text>
</comment>
<dbReference type="Gene3D" id="1.10.3230.30">
    <property type="entry name" value="Phage gp6-like head-tail connector protein"/>
    <property type="match status" value="1"/>
</dbReference>
<sequence>MMLVEETTIPDAALPLDVLKRHLRLGTGFAEDDLQDPVLIAFLRAAVSAIEVRTGKALISRGFLLTLTAWGDPSAQVLPLAPVTAITEVALVDRLGVSQVVDPAHYWLERDASAPRLLPTGTALPQVPTAGAVEVRFEAGFGADLGDLPADLAQAVLLLAAHYHEYRDETALAQGCMPFGVSSLIARYQPMRIGFAS</sequence>
<protein>
    <recommendedName>
        <fullName evidence="3">Phage gp6-like head-tail connector protein</fullName>
    </recommendedName>
</protein>
<evidence type="ECO:0000313" key="1">
    <source>
        <dbReference type="EMBL" id="RDD67002.1"/>
    </source>
</evidence>
<dbReference type="RefSeq" id="WP_114509751.1">
    <property type="nucleotide sequence ID" value="NZ_QPMK01000003.1"/>
</dbReference>
<name>A0A369TQ51_9RHOB</name>
<dbReference type="NCBIfam" id="TIGR02215">
    <property type="entry name" value="phage_chp_gp8"/>
    <property type="match status" value="1"/>
</dbReference>
<reference evidence="1 2" key="1">
    <citation type="submission" date="2018-07" db="EMBL/GenBank/DDBJ databases">
        <title>Thalassococcus profundi sp. nov., a marine bacterium isolated from deep seawater of Okinawa Trough.</title>
        <authorList>
            <person name="Yu M."/>
        </authorList>
    </citation>
    <scope>NUCLEOTIDE SEQUENCE [LARGE SCALE GENOMIC DNA]</scope>
    <source>
        <strain evidence="1 2">WRAS1</strain>
    </source>
</reference>
<gene>
    <name evidence="1" type="ORF">DU478_04455</name>
</gene>
<dbReference type="EMBL" id="QPMK01000003">
    <property type="protein sequence ID" value="RDD67002.1"/>
    <property type="molecule type" value="Genomic_DNA"/>
</dbReference>
<evidence type="ECO:0000313" key="2">
    <source>
        <dbReference type="Proteomes" id="UP000253977"/>
    </source>
</evidence>
<organism evidence="1 2">
    <name type="scientific">Thalassococcus profundi</name>
    <dbReference type="NCBI Taxonomy" id="2282382"/>
    <lineage>
        <taxon>Bacteria</taxon>
        <taxon>Pseudomonadati</taxon>
        <taxon>Pseudomonadota</taxon>
        <taxon>Alphaproteobacteria</taxon>
        <taxon>Rhodobacterales</taxon>
        <taxon>Roseobacteraceae</taxon>
        <taxon>Thalassococcus</taxon>
    </lineage>
</organism>
<dbReference type="InterPro" id="IPR011738">
    <property type="entry name" value="Phage_CHP"/>
</dbReference>
<dbReference type="AlphaFoldDB" id="A0A369TQ51"/>